<dbReference type="Pfam" id="PF21036">
    <property type="entry name" value="EryCIII-like_N"/>
    <property type="match status" value="2"/>
</dbReference>
<evidence type="ECO:0000259" key="4">
    <source>
        <dbReference type="Pfam" id="PF06722"/>
    </source>
</evidence>
<evidence type="ECO:0000256" key="1">
    <source>
        <dbReference type="ARBA" id="ARBA00006962"/>
    </source>
</evidence>
<accession>A0ABP4DTY4</accession>
<evidence type="ECO:0000259" key="5">
    <source>
        <dbReference type="Pfam" id="PF21036"/>
    </source>
</evidence>
<dbReference type="InterPro" id="IPR050426">
    <property type="entry name" value="Glycosyltransferase_28"/>
</dbReference>
<evidence type="ECO:0000313" key="6">
    <source>
        <dbReference type="EMBL" id="GAA1068914.1"/>
    </source>
</evidence>
<dbReference type="RefSeq" id="WP_344446689.1">
    <property type="nucleotide sequence ID" value="NZ_BAAALF010000279.1"/>
</dbReference>
<dbReference type="Proteomes" id="UP001500037">
    <property type="component" value="Unassembled WGS sequence"/>
</dbReference>
<dbReference type="Pfam" id="PF06722">
    <property type="entry name" value="EryCIII-like_C"/>
    <property type="match status" value="1"/>
</dbReference>
<comment type="similarity">
    <text evidence="1">Belongs to the glycosyltransferase 28 family.</text>
</comment>
<evidence type="ECO:0000256" key="3">
    <source>
        <dbReference type="ARBA" id="ARBA00022679"/>
    </source>
</evidence>
<feature type="domain" description="Erythromycin biosynthesis protein CIII-like N-terminal" evidence="5">
    <location>
        <begin position="22"/>
        <end position="64"/>
    </location>
</feature>
<keyword evidence="7" id="KW-1185">Reference proteome</keyword>
<keyword evidence="3" id="KW-0808">Transferase</keyword>
<dbReference type="PANTHER" id="PTHR48050">
    <property type="entry name" value="STEROL 3-BETA-GLUCOSYLTRANSFERASE"/>
    <property type="match status" value="1"/>
</dbReference>
<dbReference type="Gene3D" id="3.40.50.2000">
    <property type="entry name" value="Glycogen Phosphorylase B"/>
    <property type="match status" value="2"/>
</dbReference>
<dbReference type="PANTHER" id="PTHR48050:SF13">
    <property type="entry name" value="STEROL 3-BETA-GLUCOSYLTRANSFERASE UGT80A2"/>
    <property type="match status" value="1"/>
</dbReference>
<organism evidence="6 7">
    <name type="scientific">Kitasatospora nipponensis</name>
    <dbReference type="NCBI Taxonomy" id="258049"/>
    <lineage>
        <taxon>Bacteria</taxon>
        <taxon>Bacillati</taxon>
        <taxon>Actinomycetota</taxon>
        <taxon>Actinomycetes</taxon>
        <taxon>Kitasatosporales</taxon>
        <taxon>Streptomycetaceae</taxon>
        <taxon>Kitasatospora</taxon>
    </lineage>
</organism>
<proteinExistence type="inferred from homology"/>
<dbReference type="InterPro" id="IPR010610">
    <property type="entry name" value="EryCIII-like_C"/>
</dbReference>
<comment type="caution">
    <text evidence="6">The sequence shown here is derived from an EMBL/GenBank/DDBJ whole genome shotgun (WGS) entry which is preliminary data.</text>
</comment>
<dbReference type="InterPro" id="IPR048284">
    <property type="entry name" value="EryCIII-like_N"/>
</dbReference>
<keyword evidence="2" id="KW-0328">Glycosyltransferase</keyword>
<dbReference type="EMBL" id="BAAALF010000279">
    <property type="protein sequence ID" value="GAA1068914.1"/>
    <property type="molecule type" value="Genomic_DNA"/>
</dbReference>
<feature type="domain" description="Erythromycin biosynthesis protein CIII-like N-terminal" evidence="5">
    <location>
        <begin position="92"/>
        <end position="226"/>
    </location>
</feature>
<evidence type="ECO:0000256" key="2">
    <source>
        <dbReference type="ARBA" id="ARBA00022676"/>
    </source>
</evidence>
<dbReference type="CDD" id="cd03784">
    <property type="entry name" value="GT1_Gtf-like"/>
    <property type="match status" value="1"/>
</dbReference>
<sequence length="392" mass="41196">MRILFTTWAWPSHLYSLVPLAWACRAAGHEVLVASQPEIFDEIVRTGLPAAAVGTDVDAVGLVSGYLLPSAAVPAPVVPAGPEGKGPRAMRMFYAHADSMVDDLTTLARDWRADLVVYEPTALAGPIAAAAAKIPAVRHLYGTDLLVRARGMLPDVLAPLAERNGAGAFDPFGAFTIDPCPQEFQLPVDYQRKPVRYLPFNGPGAAPSPALAPPAAGRKRVVVTWGHTLAKLSDAHFFAPQAAAAVRGADTEVVLAVSAAQVPLLAGLPDDIKVVVDVPLNLLLGDADLVVSHGGAGTVLTALHAGLPLLLVPQLPDHTGHSARVLATGAGEVLTRDEATVEQLREDAQSLLEDGPQRAAARRLRERILEQPAPADLVPALEQLVERGPAES</sequence>
<gene>
    <name evidence="6" type="ORF">GCM10009665_74400</name>
</gene>
<dbReference type="InterPro" id="IPR002213">
    <property type="entry name" value="UDP_glucos_trans"/>
</dbReference>
<protein>
    <submittedName>
        <fullName evidence="6">DUF1205 domain-containing protein</fullName>
    </submittedName>
</protein>
<name>A0ABP4DTY4_9ACTN</name>
<evidence type="ECO:0000313" key="7">
    <source>
        <dbReference type="Proteomes" id="UP001500037"/>
    </source>
</evidence>
<feature type="domain" description="Erythromycin biosynthesis protein CIII-like C-terminal" evidence="4">
    <location>
        <begin position="246"/>
        <end position="384"/>
    </location>
</feature>
<dbReference type="SUPFAM" id="SSF53756">
    <property type="entry name" value="UDP-Glycosyltransferase/glycogen phosphorylase"/>
    <property type="match status" value="1"/>
</dbReference>
<reference evidence="7" key="1">
    <citation type="journal article" date="2019" name="Int. J. Syst. Evol. Microbiol.">
        <title>The Global Catalogue of Microorganisms (GCM) 10K type strain sequencing project: providing services to taxonomists for standard genome sequencing and annotation.</title>
        <authorList>
            <consortium name="The Broad Institute Genomics Platform"/>
            <consortium name="The Broad Institute Genome Sequencing Center for Infectious Disease"/>
            <person name="Wu L."/>
            <person name="Ma J."/>
        </authorList>
    </citation>
    <scope>NUCLEOTIDE SEQUENCE [LARGE SCALE GENOMIC DNA]</scope>
    <source>
        <strain evidence="7">JCM 13004</strain>
    </source>
</reference>